<name>A0A815N3C6_9BILA</name>
<protein>
    <recommendedName>
        <fullName evidence="2">DZIP3-like HEPN domain-containing protein</fullName>
    </recommendedName>
</protein>
<proteinExistence type="predicted"/>
<evidence type="ECO:0000313" key="4">
    <source>
        <dbReference type="EMBL" id="CAF4311573.1"/>
    </source>
</evidence>
<dbReference type="Pfam" id="PF18738">
    <property type="entry name" value="HEPN_DZIP3"/>
    <property type="match status" value="1"/>
</dbReference>
<evidence type="ECO:0000313" key="3">
    <source>
        <dbReference type="EMBL" id="CAF1433550.1"/>
    </source>
</evidence>
<sequence>MANIVSEVRNYFKLGLLIARSHLSLRHLFKNRYLLFNNGQVWDDTPTCGNKYVTNVIAKNKKISLTPVQKIAVSNGNLDEWDVTTLTALLLFIYRPKTLSTSETQQLDQEDKLLQQLREIRNKLAHNGTKSVDNVQFNQLWADLAAILVAFGDVETEFDKLKDDSVFELPKQSINEENTKEALRLNSLGTQAHKDRK</sequence>
<dbReference type="Proteomes" id="UP000681722">
    <property type="component" value="Unassembled WGS sequence"/>
</dbReference>
<feature type="non-terminal residue" evidence="3">
    <location>
        <position position="197"/>
    </location>
</feature>
<comment type="caution">
    <text evidence="3">The sequence shown here is derived from an EMBL/GenBank/DDBJ whole genome shotgun (WGS) entry which is preliminary data.</text>
</comment>
<dbReference type="InterPro" id="IPR041249">
    <property type="entry name" value="HEPN_DZIP3"/>
</dbReference>
<dbReference type="EMBL" id="CAJOBC010084093">
    <property type="protein sequence ID" value="CAF4311573.1"/>
    <property type="molecule type" value="Genomic_DNA"/>
</dbReference>
<keyword evidence="5" id="KW-1185">Reference proteome</keyword>
<feature type="region of interest" description="Disordered" evidence="1">
    <location>
        <begin position="178"/>
        <end position="197"/>
    </location>
</feature>
<dbReference type="Proteomes" id="UP000663829">
    <property type="component" value="Unassembled WGS sequence"/>
</dbReference>
<reference evidence="3" key="1">
    <citation type="submission" date="2021-02" db="EMBL/GenBank/DDBJ databases">
        <authorList>
            <person name="Nowell W R."/>
        </authorList>
    </citation>
    <scope>NUCLEOTIDE SEQUENCE</scope>
</reference>
<organism evidence="3 5">
    <name type="scientific">Didymodactylos carnosus</name>
    <dbReference type="NCBI Taxonomy" id="1234261"/>
    <lineage>
        <taxon>Eukaryota</taxon>
        <taxon>Metazoa</taxon>
        <taxon>Spiralia</taxon>
        <taxon>Gnathifera</taxon>
        <taxon>Rotifera</taxon>
        <taxon>Eurotatoria</taxon>
        <taxon>Bdelloidea</taxon>
        <taxon>Philodinida</taxon>
        <taxon>Philodinidae</taxon>
        <taxon>Didymodactylos</taxon>
    </lineage>
</organism>
<gene>
    <name evidence="3" type="ORF">GPM918_LOCUS34099</name>
    <name evidence="4" type="ORF">SRO942_LOCUS34794</name>
</gene>
<accession>A0A815N3C6</accession>
<feature type="domain" description="DZIP3-like HEPN" evidence="2">
    <location>
        <begin position="54"/>
        <end position="165"/>
    </location>
</feature>
<dbReference type="AlphaFoldDB" id="A0A815N3C6"/>
<dbReference type="OrthoDB" id="10048247at2759"/>
<dbReference type="EMBL" id="CAJNOQ010018657">
    <property type="protein sequence ID" value="CAF1433550.1"/>
    <property type="molecule type" value="Genomic_DNA"/>
</dbReference>
<evidence type="ECO:0000256" key="1">
    <source>
        <dbReference type="SAM" id="MobiDB-lite"/>
    </source>
</evidence>
<evidence type="ECO:0000313" key="5">
    <source>
        <dbReference type="Proteomes" id="UP000663829"/>
    </source>
</evidence>
<evidence type="ECO:0000259" key="2">
    <source>
        <dbReference type="Pfam" id="PF18738"/>
    </source>
</evidence>